<organism evidence="1 2">
    <name type="scientific">Cichorium intybus</name>
    <name type="common">Chicory</name>
    <dbReference type="NCBI Taxonomy" id="13427"/>
    <lineage>
        <taxon>Eukaryota</taxon>
        <taxon>Viridiplantae</taxon>
        <taxon>Streptophyta</taxon>
        <taxon>Embryophyta</taxon>
        <taxon>Tracheophyta</taxon>
        <taxon>Spermatophyta</taxon>
        <taxon>Magnoliopsida</taxon>
        <taxon>eudicotyledons</taxon>
        <taxon>Gunneridae</taxon>
        <taxon>Pentapetalae</taxon>
        <taxon>asterids</taxon>
        <taxon>campanulids</taxon>
        <taxon>Asterales</taxon>
        <taxon>Asteraceae</taxon>
        <taxon>Cichorioideae</taxon>
        <taxon>Cichorieae</taxon>
        <taxon>Cichoriinae</taxon>
        <taxon>Cichorium</taxon>
    </lineage>
</organism>
<sequence>MASSHPVEQCHDRSLQELAKGLQQEVPHRYVQDQREPTYVSDGTLPLPSIPVIDMYELIKILGSDMDQLKNLRSICKEWGIFQLVNHGVDKLLVEKMKKEIVKFFDMPLKEKLKYTFEGGEYQGYGQTILHAQDQKVDWADRFYMITNPLHRRKSNLLPILDNWFRCLSLFSFFNRDTMENYLQELQKLSMTLFCLIGQAVDIDNLEMMDAFDDGMQSVRMTYYPPCPQPDLVIGLTPHSDAAGITILLQINDVNGLEVKKDGVWIPVNFIPDAFIVNVGDILEIMSNGVYNSIEHRATVNRQRERISFAMFFNPKFEAQVGPAKTLLSKTGNPPLFKTLNMEQYLKDFFSRKLNGKTFLENMKIGKGEAQ</sequence>
<comment type="caution">
    <text evidence="1">The sequence shown here is derived from an EMBL/GenBank/DDBJ whole genome shotgun (WGS) entry which is preliminary data.</text>
</comment>
<reference evidence="2" key="1">
    <citation type="journal article" date="2022" name="Mol. Ecol. Resour.">
        <title>The genomes of chicory, endive, great burdock and yacon provide insights into Asteraceae palaeo-polyploidization history and plant inulin production.</title>
        <authorList>
            <person name="Fan W."/>
            <person name="Wang S."/>
            <person name="Wang H."/>
            <person name="Wang A."/>
            <person name="Jiang F."/>
            <person name="Liu H."/>
            <person name="Zhao H."/>
            <person name="Xu D."/>
            <person name="Zhang Y."/>
        </authorList>
    </citation>
    <scope>NUCLEOTIDE SEQUENCE [LARGE SCALE GENOMIC DNA]</scope>
    <source>
        <strain evidence="2">cv. Punajuju</strain>
    </source>
</reference>
<gene>
    <name evidence="1" type="ORF">L2E82_39845</name>
</gene>
<protein>
    <submittedName>
        <fullName evidence="1">Uncharacterized protein</fullName>
    </submittedName>
</protein>
<accession>A0ACB9AIU1</accession>
<proteinExistence type="predicted"/>
<dbReference type="Proteomes" id="UP001055811">
    <property type="component" value="Linkage Group LG07"/>
</dbReference>
<dbReference type="EMBL" id="CM042015">
    <property type="protein sequence ID" value="KAI3710072.1"/>
    <property type="molecule type" value="Genomic_DNA"/>
</dbReference>
<reference evidence="1 2" key="2">
    <citation type="journal article" date="2022" name="Mol. Ecol. Resour.">
        <title>The genomes of chicory, endive, great burdock and yacon provide insights into Asteraceae paleo-polyploidization history and plant inulin production.</title>
        <authorList>
            <person name="Fan W."/>
            <person name="Wang S."/>
            <person name="Wang H."/>
            <person name="Wang A."/>
            <person name="Jiang F."/>
            <person name="Liu H."/>
            <person name="Zhao H."/>
            <person name="Xu D."/>
            <person name="Zhang Y."/>
        </authorList>
    </citation>
    <scope>NUCLEOTIDE SEQUENCE [LARGE SCALE GENOMIC DNA]</scope>
    <source>
        <strain evidence="2">cv. Punajuju</strain>
        <tissue evidence="1">Leaves</tissue>
    </source>
</reference>
<evidence type="ECO:0000313" key="1">
    <source>
        <dbReference type="EMBL" id="KAI3710072.1"/>
    </source>
</evidence>
<evidence type="ECO:0000313" key="2">
    <source>
        <dbReference type="Proteomes" id="UP001055811"/>
    </source>
</evidence>
<name>A0ACB9AIU1_CICIN</name>
<keyword evidence="2" id="KW-1185">Reference proteome</keyword>